<feature type="transmembrane region" description="Helical" evidence="1">
    <location>
        <begin position="318"/>
        <end position="340"/>
    </location>
</feature>
<feature type="transmembrane region" description="Helical" evidence="1">
    <location>
        <begin position="100"/>
        <end position="121"/>
    </location>
</feature>
<keyword evidence="1" id="KW-0472">Membrane</keyword>
<keyword evidence="1" id="KW-1133">Transmembrane helix</keyword>
<accession>A0A3G9JQH3</accession>
<dbReference type="AlphaFoldDB" id="A0A3G9JQH3"/>
<dbReference type="KEGG" id="ebm:SG0102_21770"/>
<feature type="transmembrane region" description="Helical" evidence="1">
    <location>
        <begin position="352"/>
        <end position="370"/>
    </location>
</feature>
<feature type="transmembrane region" description="Helical" evidence="1">
    <location>
        <begin position="230"/>
        <end position="252"/>
    </location>
</feature>
<dbReference type="InterPro" id="IPR018580">
    <property type="entry name" value="Uncharacterised_YfhO"/>
</dbReference>
<sequence length="817" mass="92135">MMKKHLIPLYSLLITALLITSYMLFMGYAPFGIKTLASHDAYIQYLELFAHFKDILEGQASLASSFAKGIGGEGIGVYSYYLASPWSLLVTFFSKSSLPAFYNMLVIIKLSLASSLMTYYLDKRFALKGLLSCLLGLSYGLSQYGLAQSISMMWLDGMYMMPLIMLGIDHCLRDKKIALLSISVGLAIIFNWYAGAICALMSILVCVLELLLQYCDDHQLKAFFSSLGRYIFAMIAGVMISGILFIPTVLAMQTNSRSSFDFSLLAPTLRASMVTLVSSYYLGAQSTEQVVSLYMGTLPLAGTLAMLYARHITKSEKLVIVLFLLMIALCFYFQPFYMVFSLFVKPGSFWCRFSYIGTASLAMIAGFYFSRRKIDDAPITYGLIAFMGCFLLLSYKNITALKVTTLAMMLLIGLLYDMSKDRKVFMCVMSVLCVSELTINMHELFASMKNNESDHFAQYVQAGLKQKQALIHYDDSYYRINQTEGMLTSPLHTSAYLNDGYLFHEPTLTSYVSAQSSRTLEMLDHLGYRQVASRMTIVTNSVLTADSLLGVKYVLSKAPLEGFNKTTIPLYNGRRVYENPYVLPLAFTYKNQPKRWSHRNLFTYTNALYSMLAGKKMTLYKKCHYTKQVGDHKVTYTIIKTKDSILYGNIYTTKHMLGALQLGKIKQGYSSFLGPSVFYVPGNKVTYTYQKQAKFSEDFYALDINAFKQASQRIQKNKAQIMHFKDGNVQVKVNAKKQTSLFLSIPADANWEAYVDGKKVPIQKVDQTFMSISLTQGSHTITLKAHIRGFMLGLCSSLAGFLLIIFYSVLRKEKHYA</sequence>
<protein>
    <submittedName>
        <fullName evidence="2">Copper ABC transporter permease</fullName>
    </submittedName>
</protein>
<dbReference type="InParanoid" id="A0A3G9JQH3"/>
<evidence type="ECO:0000313" key="3">
    <source>
        <dbReference type="Proteomes" id="UP000268059"/>
    </source>
</evidence>
<feature type="transmembrane region" description="Helical" evidence="1">
    <location>
        <begin position="141"/>
        <end position="165"/>
    </location>
</feature>
<reference evidence="2 3" key="1">
    <citation type="submission" date="2018-11" db="EMBL/GenBank/DDBJ databases">
        <title>Novel Erysipelotrichaceae bacterium isolated from small intestine of a swine.</title>
        <authorList>
            <person name="Kim J.S."/>
            <person name="Choe H."/>
            <person name="Lee Y.R."/>
            <person name="Kim K.M."/>
            <person name="Park D.S."/>
        </authorList>
    </citation>
    <scope>NUCLEOTIDE SEQUENCE [LARGE SCALE GENOMIC DNA]</scope>
    <source>
        <strain evidence="2 3">SG0102</strain>
    </source>
</reference>
<dbReference type="Pfam" id="PF09586">
    <property type="entry name" value="YfhO"/>
    <property type="match status" value="2"/>
</dbReference>
<dbReference type="EMBL" id="AP019309">
    <property type="protein sequence ID" value="BBH27243.1"/>
    <property type="molecule type" value="Genomic_DNA"/>
</dbReference>
<feature type="transmembrane region" description="Helical" evidence="1">
    <location>
        <begin position="289"/>
        <end position="309"/>
    </location>
</feature>
<dbReference type="PANTHER" id="PTHR38454:SF1">
    <property type="entry name" value="INTEGRAL MEMBRANE PROTEIN"/>
    <property type="match status" value="1"/>
</dbReference>
<feature type="transmembrane region" description="Helical" evidence="1">
    <location>
        <begin position="377"/>
        <end position="393"/>
    </location>
</feature>
<gene>
    <name evidence="2" type="ORF">SG0102_21770</name>
</gene>
<dbReference type="PANTHER" id="PTHR38454">
    <property type="entry name" value="INTEGRAL MEMBRANE PROTEIN-RELATED"/>
    <property type="match status" value="1"/>
</dbReference>
<dbReference type="Proteomes" id="UP000268059">
    <property type="component" value="Chromosome"/>
</dbReference>
<proteinExistence type="predicted"/>
<keyword evidence="1" id="KW-0812">Transmembrane</keyword>
<feature type="transmembrane region" description="Helical" evidence="1">
    <location>
        <begin position="790"/>
        <end position="810"/>
    </location>
</feature>
<evidence type="ECO:0000313" key="2">
    <source>
        <dbReference type="EMBL" id="BBH27243.1"/>
    </source>
</evidence>
<dbReference type="FunCoup" id="A0A3G9JQH3">
    <property type="interactions" value="19"/>
</dbReference>
<feature type="transmembrane region" description="Helical" evidence="1">
    <location>
        <begin position="177"/>
        <end position="210"/>
    </location>
</feature>
<feature type="transmembrane region" description="Helical" evidence="1">
    <location>
        <begin position="7"/>
        <end position="29"/>
    </location>
</feature>
<dbReference type="OrthoDB" id="9815466at2"/>
<organism evidence="2 3">
    <name type="scientific">Intestinibaculum porci</name>
    <dbReference type="NCBI Taxonomy" id="2487118"/>
    <lineage>
        <taxon>Bacteria</taxon>
        <taxon>Bacillati</taxon>
        <taxon>Bacillota</taxon>
        <taxon>Erysipelotrichia</taxon>
        <taxon>Erysipelotrichales</taxon>
        <taxon>Erysipelotrichaceae</taxon>
        <taxon>Intestinibaculum</taxon>
    </lineage>
</organism>
<name>A0A3G9JQH3_9FIRM</name>
<keyword evidence="3" id="KW-1185">Reference proteome</keyword>
<feature type="transmembrane region" description="Helical" evidence="1">
    <location>
        <begin position="399"/>
        <end position="416"/>
    </location>
</feature>
<evidence type="ECO:0000256" key="1">
    <source>
        <dbReference type="SAM" id="Phobius"/>
    </source>
</evidence>